<dbReference type="PANTHER" id="PTHR12341:SF41">
    <property type="entry name" value="5'-3' EXORIBONUCLEASE 2"/>
    <property type="match status" value="1"/>
</dbReference>
<dbReference type="Gene3D" id="1.25.40.1050">
    <property type="match status" value="1"/>
</dbReference>
<evidence type="ECO:0000256" key="7">
    <source>
        <dbReference type="ARBA" id="ARBA00022771"/>
    </source>
</evidence>
<sequence>MCQPTAASLSLPSSEYYERLGRLQQELRDSEKKRLELEKELYEYNQSDIYRVKLKYVKLKKYLKEINESEKKARTRNQEYVKQFERVQAHVGHFTTSTKLQELKVEYETQIKKMQLLSRESLRIKGELKDEGREKVAVPAGINSGMSMSRGLYQPATIFMGCQMSALSSTGDSSTEQESSQPTKNFTIPDPHSHRQTAPSSTVTDSCVVQTPSDMQFLNKSDKVDGKTSLQIGKEMPVTAQALSEEEQILGLETGSSPQNSESNLSDVRKPAELHSLPQQRLSPKNRTTDLKCDSCSRSEGSEGEILTQEHIEVEKESASLPVSAISVSEHYTSENKWSPEKQSARATFPGHLAPEVPESHRPLERMQEEQDEGSVCSSSDLTVSVSEDDLILYSPEPQPNPGAQTEEEGGIQALTLIHGERERDVLATGENDCALQTLSSPDSKKTSSTNSPKQSEQAADPGFLSTSSGHPVASPKELSQSFHQEAAAALKKALTEECKASLAIHSDESCSSLSLLYDDAGKKRAKPAFQHCSLPTRDQEVSSGCEDESKQESMSVKVPITETKAYQLLKKSTLQEQTIQIEDRLQGAHASAAQFACCWPGRCLGFAAVMGVPAFFRWLSRKYPSIIVNCVEEKPKECNGVKIPVDASKPNPNDVEFDNLYLDMNGIIHPCTHPEDKPAPKNEDEMMVAIFEYIDRLFNIVRPRRLLYMAIDGVAPRAKMNQQRSRRFRASKEGMEAAIEKQSIREEILAKGGYLPPEEIKERFDSNCITPGTEFMDNLAKCLRYYIADRLNNDPGWKNLTVILSDASAPGEGEHKIMDYIRRQRAQPNHDPNTHHCLCGADADLIMLGLATHEPNFTIIREEFKPNKPKPCGLCNQFGHEVKDCEGLPREKKGKHDELADSLPCAEGEFIFLRLNVLREYLERELTMASLPFTFDVERSIDDWVFMCFFVGNDFLPHLPSLEIREGAIDRLVNIYKNVVHKTGGYLTESGYVNLQRVQMIMLAVGEVEDSIFKKRKDDEDSFRRRQKEKRKRMKRDQPAFTPSGILTPHALGSRNSPGSQVANNPRQAAYEMRMQTNSSPSVSPNTSFTSDGSPSPLGGIKRKAEDSDSEPEPEDNVRLWEAGWKQRYYKNKFDVDAADEKFRRKVVQSYVEGLCWVLRYYYQGCASWKWYYPFHYAPFASDFEGIADMPSDFEKGTKPFKPLEQLMGVFPAASGNFLPPSWRKLMSDPDSSIIDFYPEDFAIDLNGKKYAWQGVALLPFVDERRLRAALEEVYPDLTPEENRRNSLGGDVLFVGKHHPLHDFISELYRTGSTEPVDVPPELCHGIQGKFSLDEEAILPDQIVCSPVPVLQDLTQNTAISINFKDPQFAEDYIFKAIMLPGARKPAAVLKPSDWEKSSNGRQWKPQLGFNRDRRPVHLDQAAFRTLGHVMPRGSGTGVYSNAAPPPATYQGNLYRPLLRGQAQIPKLMSNMRPQDSWRGPPPLFQQQRFDRGVGAEPLLPWNRMLQSQNAAFQPNQYQMLAGPGGYPPRRDDRGGRQGYPREGRKYPLPPPSGRYSWN</sequence>
<keyword evidence="4" id="KW-0507">mRNA processing</keyword>
<comment type="function">
    <text evidence="11">Possesses 5'-&gt;3' exoribonuclease activity. May promote the termination of transcription by RNA polymerase II. During transcription termination, cleavage at the polyadenylation site liberates a 5' fragment which is subsequently processed to form the mature mRNA and a 3' fragment which remains attached to the elongating polymerase. The processive degradation of this 3' fragment by this protein may promote termination of transcription. Binds to RNA polymerase II (RNAp II) transcription termination R-loops formed by G-rich pause sites.</text>
</comment>
<evidence type="ECO:0000256" key="5">
    <source>
        <dbReference type="ARBA" id="ARBA00022722"/>
    </source>
</evidence>
<feature type="compositionally biased region" description="Basic and acidic residues" evidence="14">
    <location>
        <begin position="1530"/>
        <end position="1547"/>
    </location>
</feature>
<evidence type="ECO:0000313" key="18">
    <source>
        <dbReference type="Proteomes" id="UP000028990"/>
    </source>
</evidence>
<dbReference type="PANTHER" id="PTHR12341">
    <property type="entry name" value="5'-&gt;3' EXORIBONUCLEASE"/>
    <property type="match status" value="1"/>
</dbReference>
<feature type="compositionally biased region" description="Basic and acidic residues" evidence="14">
    <location>
        <begin position="287"/>
        <end position="301"/>
    </location>
</feature>
<dbReference type="Proteomes" id="UP000028990">
    <property type="component" value="Unassembled WGS sequence"/>
</dbReference>
<gene>
    <name evidence="17" type="ORF">H920_09584</name>
</gene>
<dbReference type="GO" id="GO:0005634">
    <property type="term" value="C:nucleus"/>
    <property type="evidence" value="ECO:0007669"/>
    <property type="project" value="TreeGrafter"/>
</dbReference>
<organism evidence="17 18">
    <name type="scientific">Fukomys damarensis</name>
    <name type="common">Damaraland mole rat</name>
    <name type="synonym">Cryptomys damarensis</name>
    <dbReference type="NCBI Taxonomy" id="885580"/>
    <lineage>
        <taxon>Eukaryota</taxon>
        <taxon>Metazoa</taxon>
        <taxon>Chordata</taxon>
        <taxon>Craniata</taxon>
        <taxon>Vertebrata</taxon>
        <taxon>Euteleostomi</taxon>
        <taxon>Mammalia</taxon>
        <taxon>Eutheria</taxon>
        <taxon>Euarchontoglires</taxon>
        <taxon>Glires</taxon>
        <taxon>Rodentia</taxon>
        <taxon>Hystricomorpha</taxon>
        <taxon>Bathyergidae</taxon>
        <taxon>Fukomys</taxon>
    </lineage>
</organism>
<evidence type="ECO:0000256" key="11">
    <source>
        <dbReference type="ARBA" id="ARBA00057216"/>
    </source>
</evidence>
<feature type="region of interest" description="Disordered" evidence="14">
    <location>
        <begin position="167"/>
        <end position="205"/>
    </location>
</feature>
<dbReference type="FunFam" id="3.40.50.12390:FF:000003">
    <property type="entry name" value="5'-3' exoribonuclease"/>
    <property type="match status" value="1"/>
</dbReference>
<keyword evidence="3" id="KW-0806">Transcription termination</keyword>
<feature type="compositionally biased region" description="Polar residues" evidence="14">
    <location>
        <begin position="196"/>
        <end position="205"/>
    </location>
</feature>
<evidence type="ECO:0000256" key="4">
    <source>
        <dbReference type="ARBA" id="ARBA00022664"/>
    </source>
</evidence>
<dbReference type="InterPro" id="IPR027073">
    <property type="entry name" value="5_3_exoribonuclease"/>
</dbReference>
<evidence type="ECO:0000256" key="13">
    <source>
        <dbReference type="SAM" id="Coils"/>
    </source>
</evidence>
<evidence type="ECO:0000256" key="14">
    <source>
        <dbReference type="SAM" id="MobiDB-lite"/>
    </source>
</evidence>
<feature type="compositionally biased region" description="Polar residues" evidence="14">
    <location>
        <begin position="167"/>
        <end position="186"/>
    </location>
</feature>
<evidence type="ECO:0000256" key="1">
    <source>
        <dbReference type="ARBA" id="ARBA00006994"/>
    </source>
</evidence>
<feature type="region of interest" description="Disordered" evidence="14">
    <location>
        <begin position="435"/>
        <end position="481"/>
    </location>
</feature>
<feature type="compositionally biased region" description="Polar residues" evidence="14">
    <location>
        <begin position="277"/>
        <end position="286"/>
    </location>
</feature>
<dbReference type="GO" id="GO:0003723">
    <property type="term" value="F:RNA binding"/>
    <property type="evidence" value="ECO:0007669"/>
    <property type="project" value="TreeGrafter"/>
</dbReference>
<evidence type="ECO:0000256" key="3">
    <source>
        <dbReference type="ARBA" id="ARBA00022472"/>
    </source>
</evidence>
<evidence type="ECO:0000256" key="2">
    <source>
        <dbReference type="ARBA" id="ARBA00013845"/>
    </source>
</evidence>
<feature type="region of interest" description="Disordered" evidence="14">
    <location>
        <begin position="1519"/>
        <end position="1560"/>
    </location>
</feature>
<protein>
    <recommendedName>
        <fullName evidence="2">5'-3' exoribonuclease 2</fullName>
    </recommendedName>
</protein>
<feature type="coiled-coil region" evidence="13">
    <location>
        <begin position="13"/>
        <end position="120"/>
    </location>
</feature>
<evidence type="ECO:0000256" key="9">
    <source>
        <dbReference type="ARBA" id="ARBA00022833"/>
    </source>
</evidence>
<dbReference type="GO" id="GO:0006353">
    <property type="term" value="P:DNA-templated transcription termination"/>
    <property type="evidence" value="ECO:0007669"/>
    <property type="project" value="UniProtKB-KW"/>
</dbReference>
<dbReference type="FunFam" id="3.40.50.12390:FF:000001">
    <property type="entry name" value="5'-3' exoribonuclease"/>
    <property type="match status" value="1"/>
</dbReference>
<dbReference type="InterPro" id="IPR004859">
    <property type="entry name" value="Xrn1_N"/>
</dbReference>
<dbReference type="Pfam" id="PF03159">
    <property type="entry name" value="XRN_N"/>
    <property type="match status" value="1"/>
</dbReference>
<dbReference type="Gene3D" id="3.40.50.12390">
    <property type="match status" value="2"/>
</dbReference>
<comment type="similarity">
    <text evidence="1">Belongs to the 5'-3' exonuclease family. XRN2/RAT1 subfamily.</text>
</comment>
<evidence type="ECO:0000256" key="10">
    <source>
        <dbReference type="ARBA" id="ARBA00022839"/>
    </source>
</evidence>
<dbReference type="FunFam" id="1.25.40.1050:FF:000002">
    <property type="entry name" value="5'-3' exoribonuclease"/>
    <property type="match status" value="1"/>
</dbReference>
<feature type="domain" description="Xrn1 N-terminal" evidence="15">
    <location>
        <begin position="611"/>
        <end position="864"/>
    </location>
</feature>
<feature type="compositionally biased region" description="Basic residues" evidence="14">
    <location>
        <begin position="1026"/>
        <end position="1036"/>
    </location>
</feature>
<dbReference type="InterPro" id="IPR041412">
    <property type="entry name" value="Xrn1_helical"/>
</dbReference>
<keyword evidence="5" id="KW-0540">Nuclease</keyword>
<dbReference type="GO" id="GO:0008270">
    <property type="term" value="F:zinc ion binding"/>
    <property type="evidence" value="ECO:0007669"/>
    <property type="project" value="UniProtKB-KW"/>
</dbReference>
<feature type="compositionally biased region" description="Polar residues" evidence="14">
    <location>
        <begin position="1055"/>
        <end position="1068"/>
    </location>
</feature>
<dbReference type="EMBL" id="KN122654">
    <property type="protein sequence ID" value="KFO29062.1"/>
    <property type="molecule type" value="Genomic_DNA"/>
</dbReference>
<evidence type="ECO:0000256" key="12">
    <source>
        <dbReference type="ARBA" id="ARBA00062126"/>
    </source>
</evidence>
<keyword evidence="13" id="KW-0175">Coiled coil</keyword>
<evidence type="ECO:0000313" key="17">
    <source>
        <dbReference type="EMBL" id="KFO29062.1"/>
    </source>
</evidence>
<feature type="compositionally biased region" description="Polar residues" evidence="14">
    <location>
        <begin position="254"/>
        <end position="266"/>
    </location>
</feature>
<dbReference type="STRING" id="885580.ENSFDAP00000007894"/>
<feature type="region of interest" description="Disordered" evidence="14">
    <location>
        <begin position="1018"/>
        <end position="1118"/>
    </location>
</feature>
<feature type="region of interest" description="Disordered" evidence="14">
    <location>
        <begin position="253"/>
        <end position="305"/>
    </location>
</feature>
<accession>A0A091DDA0</accession>
<evidence type="ECO:0000259" key="15">
    <source>
        <dbReference type="Pfam" id="PF03159"/>
    </source>
</evidence>
<evidence type="ECO:0000256" key="6">
    <source>
        <dbReference type="ARBA" id="ARBA00022723"/>
    </source>
</evidence>
<keyword evidence="6" id="KW-0479">Metal-binding</keyword>
<dbReference type="eggNOG" id="KOG2044">
    <property type="taxonomic scope" value="Eukaryota"/>
</dbReference>
<keyword evidence="18" id="KW-1185">Reference proteome</keyword>
<reference evidence="17 18" key="1">
    <citation type="submission" date="2013-11" db="EMBL/GenBank/DDBJ databases">
        <title>The Damaraland mole rat (Fukomys damarensis) genome and evolution of African mole rats.</title>
        <authorList>
            <person name="Gladyshev V.N."/>
            <person name="Fang X."/>
        </authorList>
    </citation>
    <scope>NUCLEOTIDE SEQUENCE [LARGE SCALE GENOMIC DNA]</scope>
    <source>
        <tissue evidence="17">Liver</tissue>
    </source>
</reference>
<feature type="domain" description="Xrn1 helical" evidence="16">
    <location>
        <begin position="936"/>
        <end position="1396"/>
    </location>
</feature>
<evidence type="ECO:0000259" key="16">
    <source>
        <dbReference type="Pfam" id="PF17846"/>
    </source>
</evidence>
<keyword evidence="8" id="KW-0378">Hydrolase</keyword>
<keyword evidence="9" id="KW-0862">Zinc</keyword>
<proteinExistence type="inferred from homology"/>
<comment type="subunit">
    <text evidence="12">Interacts with POLR2A and SMN1/SMN2. Interacts with CDKN2AIP and NKRF. Interacts with CDKN2AIPNL; the interaction is direct. Interacts with TRIM71 (via NHL repeats) in an RNA-dependent manner. Interacts with DHX34; the interaction is RNA-independent.</text>
</comment>
<keyword evidence="7" id="KW-0863">Zinc-finger</keyword>
<dbReference type="GO" id="GO:0000956">
    <property type="term" value="P:nuclear-transcribed mRNA catabolic process"/>
    <property type="evidence" value="ECO:0007669"/>
    <property type="project" value="TreeGrafter"/>
</dbReference>
<feature type="compositionally biased region" description="Low complexity" evidence="14">
    <location>
        <begin position="1078"/>
        <end position="1092"/>
    </location>
</feature>
<keyword evidence="10" id="KW-0269">Exonuclease</keyword>
<keyword evidence="3" id="KW-0805">Transcription regulation</keyword>
<keyword evidence="3" id="KW-0804">Transcription</keyword>
<dbReference type="GO" id="GO:0004534">
    <property type="term" value="F:5'-3' RNA exonuclease activity"/>
    <property type="evidence" value="ECO:0007669"/>
    <property type="project" value="TreeGrafter"/>
</dbReference>
<dbReference type="GO" id="GO:0007283">
    <property type="term" value="P:spermatogenesis"/>
    <property type="evidence" value="ECO:0007669"/>
    <property type="project" value="UniProtKB-ARBA"/>
</dbReference>
<dbReference type="Pfam" id="PF17846">
    <property type="entry name" value="XRN_M"/>
    <property type="match status" value="1"/>
</dbReference>
<feature type="compositionally biased region" description="Polar residues" evidence="14">
    <location>
        <begin position="435"/>
        <end position="458"/>
    </location>
</feature>
<name>A0A091DDA0_FUKDA</name>
<evidence type="ECO:0000256" key="8">
    <source>
        <dbReference type="ARBA" id="ARBA00022801"/>
    </source>
</evidence>
<dbReference type="CDD" id="cd18673">
    <property type="entry name" value="PIN_XRN1-2-like"/>
    <property type="match status" value="1"/>
</dbReference>
<dbReference type="GO" id="GO:0006397">
    <property type="term" value="P:mRNA processing"/>
    <property type="evidence" value="ECO:0007669"/>
    <property type="project" value="UniProtKB-KW"/>
</dbReference>